<name>A0A9E6SR31_9RICK</name>
<reference evidence="8 9" key="1">
    <citation type="journal article" date="2021" name="Int. J. Syst. Evol. Microbiol.">
        <title>Characterization of a novel transitional group Rickettsia species (Rickettsia tillamookensis sp. nov.) from the western black-legged tick, Ixodes pacificus.</title>
        <authorList>
            <person name="Gauthier D.T."/>
            <person name="Karpathy S.E."/>
            <person name="Grizzard S.L."/>
            <person name="Batra D."/>
            <person name="Rowe L.A."/>
            <person name="Paddock C.D."/>
        </authorList>
    </citation>
    <scope>NUCLEOTIDE SEQUENCE [LARGE SCALE GENOMIC DNA]</scope>
    <source>
        <strain evidence="8 9">Tillamook 23</strain>
    </source>
</reference>
<sequence>MLENNFGNDEIDTPHYIGHRKRVKERFVAAGAEHFSDYELLEVMLFSAIPRKDVKPLAKKLLDHFDITDLINLDKERLLSIKGTNENLYINFALIRELINRVLKQKIINKNIIASWSSLIDYLKVNMGNMRLEQFRILFLNKKNILIADEVLSQGTIDQAAVYPREIIKRALFNEASSLILVHNHPSGSPEPSKADIHMTNKIVETCQTVNIMVHDHVIISNNKYYSFKSNMLL</sequence>
<evidence type="ECO:0000313" key="9">
    <source>
        <dbReference type="Proteomes" id="UP000595296"/>
    </source>
</evidence>
<evidence type="ECO:0000256" key="5">
    <source>
        <dbReference type="ARBA" id="ARBA00023049"/>
    </source>
</evidence>
<dbReference type="CDD" id="cd08071">
    <property type="entry name" value="MPN_DUF2466"/>
    <property type="match status" value="1"/>
</dbReference>
<keyword evidence="9" id="KW-1185">Reference proteome</keyword>
<accession>A0A9E6SR31</accession>
<dbReference type="PROSITE" id="PS50249">
    <property type="entry name" value="MPN"/>
    <property type="match status" value="1"/>
</dbReference>
<dbReference type="InterPro" id="IPR037518">
    <property type="entry name" value="MPN"/>
</dbReference>
<dbReference type="Pfam" id="PF04002">
    <property type="entry name" value="RadC"/>
    <property type="match status" value="1"/>
</dbReference>
<dbReference type="PANTHER" id="PTHR30471">
    <property type="entry name" value="DNA REPAIR PROTEIN RADC"/>
    <property type="match status" value="1"/>
</dbReference>
<dbReference type="Pfam" id="PF20582">
    <property type="entry name" value="UPF0758_N"/>
    <property type="match status" value="1"/>
</dbReference>
<dbReference type="InterPro" id="IPR025657">
    <property type="entry name" value="RadC_JAB"/>
</dbReference>
<dbReference type="InterPro" id="IPR046778">
    <property type="entry name" value="UPF0758_N"/>
</dbReference>
<comment type="similarity">
    <text evidence="6">Belongs to the UPF0758 family.</text>
</comment>
<dbReference type="InterPro" id="IPR001405">
    <property type="entry name" value="UPF0758"/>
</dbReference>
<dbReference type="SUPFAM" id="SSF102712">
    <property type="entry name" value="JAB1/MPN domain"/>
    <property type="match status" value="1"/>
</dbReference>
<evidence type="ECO:0000256" key="6">
    <source>
        <dbReference type="RuleBase" id="RU003797"/>
    </source>
</evidence>
<evidence type="ECO:0000256" key="2">
    <source>
        <dbReference type="ARBA" id="ARBA00022723"/>
    </source>
</evidence>
<keyword evidence="3" id="KW-0378">Hydrolase</keyword>
<dbReference type="NCBIfam" id="TIGR00608">
    <property type="entry name" value="radc"/>
    <property type="match status" value="1"/>
</dbReference>
<evidence type="ECO:0000313" key="8">
    <source>
        <dbReference type="EMBL" id="QQV75731.1"/>
    </source>
</evidence>
<keyword evidence="5" id="KW-0482">Metalloprotease</keyword>
<keyword evidence="2" id="KW-0479">Metal-binding</keyword>
<dbReference type="NCBIfam" id="NF000642">
    <property type="entry name" value="PRK00024.1"/>
    <property type="match status" value="1"/>
</dbReference>
<evidence type="ECO:0000256" key="4">
    <source>
        <dbReference type="ARBA" id="ARBA00022833"/>
    </source>
</evidence>
<dbReference type="PANTHER" id="PTHR30471:SF3">
    <property type="entry name" value="UPF0758 PROTEIN YEES-RELATED"/>
    <property type="match status" value="1"/>
</dbReference>
<keyword evidence="4" id="KW-0862">Zinc</keyword>
<organism evidence="8 9">
    <name type="scientific">Rickettsia tillamookensis</name>
    <dbReference type="NCBI Taxonomy" id="2761623"/>
    <lineage>
        <taxon>Bacteria</taxon>
        <taxon>Pseudomonadati</taxon>
        <taxon>Pseudomonadota</taxon>
        <taxon>Alphaproteobacteria</taxon>
        <taxon>Rickettsiales</taxon>
        <taxon>Rickettsiaceae</taxon>
        <taxon>Rickettsieae</taxon>
        <taxon>Rickettsia</taxon>
        <taxon>spotted fever group</taxon>
    </lineage>
</organism>
<dbReference type="EMBL" id="CP060138">
    <property type="protein sequence ID" value="QQV75731.1"/>
    <property type="molecule type" value="Genomic_DNA"/>
</dbReference>
<keyword evidence="1" id="KW-0645">Protease</keyword>
<dbReference type="InterPro" id="IPR020891">
    <property type="entry name" value="UPF0758_CS"/>
</dbReference>
<evidence type="ECO:0000256" key="1">
    <source>
        <dbReference type="ARBA" id="ARBA00022670"/>
    </source>
</evidence>
<evidence type="ECO:0000256" key="3">
    <source>
        <dbReference type="ARBA" id="ARBA00022801"/>
    </source>
</evidence>
<dbReference type="Proteomes" id="UP000595296">
    <property type="component" value="Chromosome"/>
</dbReference>
<proteinExistence type="inferred from homology"/>
<dbReference type="Gene3D" id="3.40.140.10">
    <property type="entry name" value="Cytidine Deaminase, domain 2"/>
    <property type="match status" value="1"/>
</dbReference>
<gene>
    <name evidence="8" type="ORF">H6P87_01296</name>
</gene>
<evidence type="ECO:0000259" key="7">
    <source>
        <dbReference type="PROSITE" id="PS50249"/>
    </source>
</evidence>
<dbReference type="PROSITE" id="PS01302">
    <property type="entry name" value="UPF0758"/>
    <property type="match status" value="1"/>
</dbReference>
<feature type="domain" description="MPN" evidence="7">
    <location>
        <begin position="112"/>
        <end position="234"/>
    </location>
</feature>
<protein>
    <recommendedName>
        <fullName evidence="7">MPN domain-containing protein</fullName>
    </recommendedName>
</protein>